<evidence type="ECO:0000313" key="1">
    <source>
        <dbReference type="EMBL" id="KAF9075408.1"/>
    </source>
</evidence>
<dbReference type="InterPro" id="IPR036047">
    <property type="entry name" value="F-box-like_dom_sf"/>
</dbReference>
<gene>
    <name evidence="1" type="ORF">BDP27DRAFT_1031091</name>
</gene>
<evidence type="ECO:0000313" key="2">
    <source>
        <dbReference type="Proteomes" id="UP000772434"/>
    </source>
</evidence>
<dbReference type="SUPFAM" id="SSF81383">
    <property type="entry name" value="F-box domain"/>
    <property type="match status" value="1"/>
</dbReference>
<protein>
    <recommendedName>
        <fullName evidence="3">F-box domain-containing protein</fullName>
    </recommendedName>
</protein>
<dbReference type="Proteomes" id="UP000772434">
    <property type="component" value="Unassembled WGS sequence"/>
</dbReference>
<dbReference type="OrthoDB" id="2890621at2759"/>
<name>A0A9P5UEL6_9AGAR</name>
<accession>A0A9P5UEL6</accession>
<comment type="caution">
    <text evidence="1">The sequence shown here is derived from an EMBL/GenBank/DDBJ whole genome shotgun (WGS) entry which is preliminary data.</text>
</comment>
<dbReference type="EMBL" id="JADNRY010000009">
    <property type="protein sequence ID" value="KAF9075408.1"/>
    <property type="molecule type" value="Genomic_DNA"/>
</dbReference>
<sequence>MDNLPIEIVEEILTKCSKHTLTHASQANKVWCAFSERILYTDIRLHSAGSTGMVTLRRCLQTLSKNRDKAAHIKSFDLYIFAALKEPDQSCLFSALVGMRNLKRLSLDIESFHENTLANTVGIALRMSTFSLTALRISSIIECDDWIASQSELKTLVIFHHESSWEPEAQDLGKWASQSHSAENISFVTSIRGWPSDLIALPGINSRSSECGWNAKDVIRLFAFSQFISTFYLFASSLLHNPRNIGICTQVSETFPEILTLVLAVKDTELEQVGDEITAIITPFLKLKYLRIRPWESQRCGSGMDNKHKYHLAQQWISQSETLQSVIFPDMTMICRSG</sequence>
<evidence type="ECO:0008006" key="3">
    <source>
        <dbReference type="Google" id="ProtNLM"/>
    </source>
</evidence>
<reference evidence="1" key="1">
    <citation type="submission" date="2020-11" db="EMBL/GenBank/DDBJ databases">
        <authorList>
            <consortium name="DOE Joint Genome Institute"/>
            <person name="Ahrendt S."/>
            <person name="Riley R."/>
            <person name="Andreopoulos W."/>
            <person name="Labutti K."/>
            <person name="Pangilinan J."/>
            <person name="Ruiz-Duenas F.J."/>
            <person name="Barrasa J.M."/>
            <person name="Sanchez-Garcia M."/>
            <person name="Camarero S."/>
            <person name="Miyauchi S."/>
            <person name="Serrano A."/>
            <person name="Linde D."/>
            <person name="Babiker R."/>
            <person name="Drula E."/>
            <person name="Ayuso-Fernandez I."/>
            <person name="Pacheco R."/>
            <person name="Padilla G."/>
            <person name="Ferreira P."/>
            <person name="Barriuso J."/>
            <person name="Kellner H."/>
            <person name="Castanera R."/>
            <person name="Alfaro M."/>
            <person name="Ramirez L."/>
            <person name="Pisabarro A.G."/>
            <person name="Kuo A."/>
            <person name="Tritt A."/>
            <person name="Lipzen A."/>
            <person name="He G."/>
            <person name="Yan M."/>
            <person name="Ng V."/>
            <person name="Cullen D."/>
            <person name="Martin F."/>
            <person name="Rosso M.-N."/>
            <person name="Henrissat B."/>
            <person name="Hibbett D."/>
            <person name="Martinez A.T."/>
            <person name="Grigoriev I.V."/>
        </authorList>
    </citation>
    <scope>NUCLEOTIDE SEQUENCE</scope>
    <source>
        <strain evidence="1">AH 40177</strain>
    </source>
</reference>
<proteinExistence type="predicted"/>
<dbReference type="AlphaFoldDB" id="A0A9P5UEL6"/>
<keyword evidence="2" id="KW-1185">Reference proteome</keyword>
<organism evidence="1 2">
    <name type="scientific">Rhodocollybia butyracea</name>
    <dbReference type="NCBI Taxonomy" id="206335"/>
    <lineage>
        <taxon>Eukaryota</taxon>
        <taxon>Fungi</taxon>
        <taxon>Dikarya</taxon>
        <taxon>Basidiomycota</taxon>
        <taxon>Agaricomycotina</taxon>
        <taxon>Agaricomycetes</taxon>
        <taxon>Agaricomycetidae</taxon>
        <taxon>Agaricales</taxon>
        <taxon>Marasmiineae</taxon>
        <taxon>Omphalotaceae</taxon>
        <taxon>Rhodocollybia</taxon>
    </lineage>
</organism>